<evidence type="ECO:0008006" key="4">
    <source>
        <dbReference type="Google" id="ProtNLM"/>
    </source>
</evidence>
<feature type="transmembrane region" description="Helical" evidence="1">
    <location>
        <begin position="87"/>
        <end position="106"/>
    </location>
</feature>
<keyword evidence="1" id="KW-0472">Membrane</keyword>
<evidence type="ECO:0000313" key="2">
    <source>
        <dbReference type="EMBL" id="OGC99947.1"/>
    </source>
</evidence>
<protein>
    <recommendedName>
        <fullName evidence="4">Phage holin family protein</fullName>
    </recommendedName>
</protein>
<feature type="transmembrane region" description="Helical" evidence="1">
    <location>
        <begin position="7"/>
        <end position="26"/>
    </location>
</feature>
<evidence type="ECO:0000256" key="1">
    <source>
        <dbReference type="SAM" id="Phobius"/>
    </source>
</evidence>
<sequence length="109" mass="11734">MNMIVKILIRTLAVMVTAQLIPGITVTDFWSGAAAAIVLGLLNSLLRPVLLVLTLPVNILTLGLFTLVLNTLMILLAARIVPGFDAAGFMPAFWFGVVLSVINWFLKGI</sequence>
<organism evidence="2 3">
    <name type="scientific">Candidatus Amesbacteria bacterium RIFCSPLOWO2_01_FULL_47_33</name>
    <dbReference type="NCBI Taxonomy" id="1797258"/>
    <lineage>
        <taxon>Bacteria</taxon>
        <taxon>Candidatus Amesiibacteriota</taxon>
    </lineage>
</organism>
<feature type="transmembrane region" description="Helical" evidence="1">
    <location>
        <begin position="60"/>
        <end position="81"/>
    </location>
</feature>
<keyword evidence="1" id="KW-1133">Transmembrane helix</keyword>
<dbReference type="AlphaFoldDB" id="A0A1F4Z1G2"/>
<dbReference type="EMBL" id="MEXM01000047">
    <property type="protein sequence ID" value="OGC99947.1"/>
    <property type="molecule type" value="Genomic_DNA"/>
</dbReference>
<evidence type="ECO:0000313" key="3">
    <source>
        <dbReference type="Proteomes" id="UP000176822"/>
    </source>
</evidence>
<feature type="transmembrane region" description="Helical" evidence="1">
    <location>
        <begin position="32"/>
        <end position="53"/>
    </location>
</feature>
<dbReference type="Pfam" id="PF04020">
    <property type="entry name" value="Phage_holin_4_2"/>
    <property type="match status" value="1"/>
</dbReference>
<dbReference type="Proteomes" id="UP000176822">
    <property type="component" value="Unassembled WGS sequence"/>
</dbReference>
<keyword evidence="1" id="KW-0812">Transmembrane</keyword>
<proteinExistence type="predicted"/>
<dbReference type="PANTHER" id="PTHR37309:SF1">
    <property type="entry name" value="SLR0284 PROTEIN"/>
    <property type="match status" value="1"/>
</dbReference>
<name>A0A1F4Z1G2_9BACT</name>
<gene>
    <name evidence="2" type="ORF">A2972_03740</name>
</gene>
<dbReference type="InterPro" id="IPR007165">
    <property type="entry name" value="Phage_holin_4_2"/>
</dbReference>
<comment type="caution">
    <text evidence="2">The sequence shown here is derived from an EMBL/GenBank/DDBJ whole genome shotgun (WGS) entry which is preliminary data.</text>
</comment>
<dbReference type="PANTHER" id="PTHR37309">
    <property type="entry name" value="SLR0284 PROTEIN"/>
    <property type="match status" value="1"/>
</dbReference>
<reference evidence="2 3" key="1">
    <citation type="journal article" date="2016" name="Nat. Commun.">
        <title>Thousands of microbial genomes shed light on interconnected biogeochemical processes in an aquifer system.</title>
        <authorList>
            <person name="Anantharaman K."/>
            <person name="Brown C.T."/>
            <person name="Hug L.A."/>
            <person name="Sharon I."/>
            <person name="Castelle C.J."/>
            <person name="Probst A.J."/>
            <person name="Thomas B.C."/>
            <person name="Singh A."/>
            <person name="Wilkins M.J."/>
            <person name="Karaoz U."/>
            <person name="Brodie E.L."/>
            <person name="Williams K.H."/>
            <person name="Hubbard S.S."/>
            <person name="Banfield J.F."/>
        </authorList>
    </citation>
    <scope>NUCLEOTIDE SEQUENCE [LARGE SCALE GENOMIC DNA]</scope>
</reference>
<accession>A0A1F4Z1G2</accession>